<evidence type="ECO:0000313" key="3">
    <source>
        <dbReference type="Proteomes" id="UP000636891"/>
    </source>
</evidence>
<accession>A0ABR7CJ63</accession>
<comment type="caution">
    <text evidence="2">The sequence shown here is derived from an EMBL/GenBank/DDBJ whole genome shotgun (WGS) entry which is preliminary data.</text>
</comment>
<dbReference type="InterPro" id="IPR025112">
    <property type="entry name" value="PCMD"/>
</dbReference>
<organism evidence="2 3">
    <name type="scientific">Alistipes hominis</name>
    <dbReference type="NCBI Taxonomy" id="2763015"/>
    <lineage>
        <taxon>Bacteria</taxon>
        <taxon>Pseudomonadati</taxon>
        <taxon>Bacteroidota</taxon>
        <taxon>Bacteroidia</taxon>
        <taxon>Bacteroidales</taxon>
        <taxon>Rikenellaceae</taxon>
        <taxon>Alistipes</taxon>
    </lineage>
</organism>
<evidence type="ECO:0000313" key="2">
    <source>
        <dbReference type="EMBL" id="MBC5615692.1"/>
    </source>
</evidence>
<evidence type="ECO:0000259" key="1">
    <source>
        <dbReference type="Pfam" id="PF13201"/>
    </source>
</evidence>
<reference evidence="2 3" key="1">
    <citation type="submission" date="2020-08" db="EMBL/GenBank/DDBJ databases">
        <title>Genome public.</title>
        <authorList>
            <person name="Liu C."/>
            <person name="Sun Q."/>
        </authorList>
    </citation>
    <scope>NUCLEOTIDE SEQUENCE [LARGE SCALE GENOMIC DNA]</scope>
    <source>
        <strain evidence="2 3">New-7</strain>
    </source>
</reference>
<feature type="domain" description="Putative carbohydrate metabolism" evidence="1">
    <location>
        <begin position="296"/>
        <end position="542"/>
    </location>
</feature>
<keyword evidence="3" id="KW-1185">Reference proteome</keyword>
<dbReference type="InterPro" id="IPR038653">
    <property type="entry name" value="Put_CMD_sf"/>
</dbReference>
<proteinExistence type="predicted"/>
<protein>
    <submittedName>
        <fullName evidence="2">PCMD domain-containing protein</fullName>
    </submittedName>
</protein>
<dbReference type="Gene3D" id="2.60.120.890">
    <property type="entry name" value="BT2081, beta-jelly-roll domain"/>
    <property type="match status" value="1"/>
</dbReference>
<sequence>MMNIRRYCILLLTLTLGACIRNDIPYPVVSIDILSVQGEGFTCESSDIDTKNRIVTLHLDETTDISRVPISEITITEGGRSSIPLSGEFDLRADLSVVLSLYQDYDWTLRADQPIERFFTVESQIGAAEFDPDKRIARAYVPTGTDMQHIRITRLKLGPKDITTMTPAAEELTSFETFRSVEIKYHDFTEQWMLYVVPTEVTVQFTQTDAWSRIIWLYAEGRSGAALGFRYRKQGDAQWIEVPSDKIQVSGGAFHTRIAGLEPETAYEVVAVSDDDLSPVTTLTTDPEAVLTGGGFEEWCTEKDIVYPGPTRDGAYWGTGNTGAAIAGTTLTDKVAETRPGSPGQYAARLESKLVGIAGVGKLAAGNLFVGKYIGTRGTNGIVGFGRPFTLRPTALHGWVKYTCGNITDVGTTQPPGTTIAKGDPDNGIIYFALGTWTPQEYGVCEKEDGDPLVGTDEIPICIDTRDKNTFFNPNSPAVVAYGELVFSQSTEGWQEFTIKLEYNATNIVPTHLVLVCSASRYGDYFTGSRDSKMWVDDFELIYDE</sequence>
<name>A0ABR7CJ63_9BACT</name>
<dbReference type="RefSeq" id="WP_101570997.1">
    <property type="nucleotide sequence ID" value="NZ_JACOOK010000001.1"/>
</dbReference>
<dbReference type="EMBL" id="JACOOK010000001">
    <property type="protein sequence ID" value="MBC5615692.1"/>
    <property type="molecule type" value="Genomic_DNA"/>
</dbReference>
<dbReference type="Pfam" id="PF13201">
    <property type="entry name" value="PCMD"/>
    <property type="match status" value="1"/>
</dbReference>
<dbReference type="Proteomes" id="UP000636891">
    <property type="component" value="Unassembled WGS sequence"/>
</dbReference>
<gene>
    <name evidence="2" type="ORF">H8S08_01480</name>
</gene>
<dbReference type="PROSITE" id="PS51257">
    <property type="entry name" value="PROKAR_LIPOPROTEIN"/>
    <property type="match status" value="1"/>
</dbReference>